<feature type="region of interest" description="Disordered" evidence="2">
    <location>
        <begin position="225"/>
        <end position="330"/>
    </location>
</feature>
<dbReference type="Gene3D" id="3.30.70.330">
    <property type="match status" value="1"/>
</dbReference>
<comment type="caution">
    <text evidence="5">The sequence shown here is derived from an EMBL/GenBank/DDBJ whole genome shotgun (WGS) entry which is preliminary data.</text>
</comment>
<protein>
    <recommendedName>
        <fullName evidence="7">PWI domain-containing protein</fullName>
    </recommendedName>
</protein>
<dbReference type="Pfam" id="PF00076">
    <property type="entry name" value="RRM_1"/>
    <property type="match status" value="1"/>
</dbReference>
<feature type="domain" description="RRM" evidence="3">
    <location>
        <begin position="41"/>
        <end position="120"/>
    </location>
</feature>
<dbReference type="InterPro" id="IPR034268">
    <property type="entry name" value="RBM25_RRM"/>
</dbReference>
<dbReference type="InterPro" id="IPR002483">
    <property type="entry name" value="PWI_dom"/>
</dbReference>
<feature type="compositionally biased region" description="Basic and acidic residues" evidence="2">
    <location>
        <begin position="246"/>
        <end position="257"/>
    </location>
</feature>
<gene>
    <name evidence="5" type="ORF">MIND_00325100</name>
</gene>
<dbReference type="GeneID" id="59342623"/>
<evidence type="ECO:0000259" key="4">
    <source>
        <dbReference type="PROSITE" id="PS51025"/>
    </source>
</evidence>
<keyword evidence="6" id="KW-1185">Reference proteome</keyword>
<feature type="domain" description="PWI" evidence="4">
    <location>
        <begin position="521"/>
        <end position="620"/>
    </location>
</feature>
<dbReference type="PANTHER" id="PTHR18806:SF4">
    <property type="entry name" value="RNA-BINDING PROTEIN 25"/>
    <property type="match status" value="1"/>
</dbReference>
<feature type="compositionally biased region" description="Basic and acidic residues" evidence="2">
    <location>
        <begin position="309"/>
        <end position="330"/>
    </location>
</feature>
<reference evidence="5" key="1">
    <citation type="submission" date="2020-05" db="EMBL/GenBank/DDBJ databases">
        <title>Mycena genomes resolve the evolution of fungal bioluminescence.</title>
        <authorList>
            <person name="Tsai I.J."/>
        </authorList>
    </citation>
    <scope>NUCLEOTIDE SEQUENCE</scope>
    <source>
        <strain evidence="5">171206Taipei</strain>
    </source>
</reference>
<dbReference type="InterPro" id="IPR000504">
    <property type="entry name" value="RRM_dom"/>
</dbReference>
<evidence type="ECO:0000313" key="5">
    <source>
        <dbReference type="EMBL" id="KAF7309542.1"/>
    </source>
</evidence>
<accession>A0A8H6W9B4</accession>
<dbReference type="InterPro" id="IPR052768">
    <property type="entry name" value="RBM25"/>
</dbReference>
<dbReference type="GO" id="GO:0003729">
    <property type="term" value="F:mRNA binding"/>
    <property type="evidence" value="ECO:0007669"/>
    <property type="project" value="TreeGrafter"/>
</dbReference>
<dbReference type="InterPro" id="IPR035979">
    <property type="entry name" value="RBD_domain_sf"/>
</dbReference>
<name>A0A8H6W9B4_9AGAR</name>
<dbReference type="PROSITE" id="PS51025">
    <property type="entry name" value="PWI"/>
    <property type="match status" value="1"/>
</dbReference>
<evidence type="ECO:0000256" key="1">
    <source>
        <dbReference type="PROSITE-ProRule" id="PRU00176"/>
    </source>
</evidence>
<dbReference type="SUPFAM" id="SSF54928">
    <property type="entry name" value="RNA-binding domain, RBD"/>
    <property type="match status" value="1"/>
</dbReference>
<dbReference type="GO" id="GO:0005681">
    <property type="term" value="C:spliceosomal complex"/>
    <property type="evidence" value="ECO:0007669"/>
    <property type="project" value="TreeGrafter"/>
</dbReference>
<dbReference type="Gene3D" id="1.20.1390.10">
    <property type="entry name" value="PWI domain"/>
    <property type="match status" value="1"/>
</dbReference>
<dbReference type="RefSeq" id="XP_037222992.1">
    <property type="nucleotide sequence ID" value="XM_037360107.1"/>
</dbReference>
<dbReference type="InterPro" id="IPR012677">
    <property type="entry name" value="Nucleotide-bd_a/b_plait_sf"/>
</dbReference>
<evidence type="ECO:0008006" key="7">
    <source>
        <dbReference type="Google" id="ProtNLM"/>
    </source>
</evidence>
<organism evidence="5 6">
    <name type="scientific">Mycena indigotica</name>
    <dbReference type="NCBI Taxonomy" id="2126181"/>
    <lineage>
        <taxon>Eukaryota</taxon>
        <taxon>Fungi</taxon>
        <taxon>Dikarya</taxon>
        <taxon>Basidiomycota</taxon>
        <taxon>Agaricomycotina</taxon>
        <taxon>Agaricomycetes</taxon>
        <taxon>Agaricomycetidae</taxon>
        <taxon>Agaricales</taxon>
        <taxon>Marasmiineae</taxon>
        <taxon>Mycenaceae</taxon>
        <taxon>Mycena</taxon>
    </lineage>
</organism>
<sequence>MQQPNRLGLGLRAPLPSYGQGPSISALAYQQQAQNQPQKQTTLFVGSISGGITDTTLNALLTACGPIKSFKRLITPANKPQGFGFAEFEEPDGALRALALLNGVELPALEDGCANKKLLVASILLFALTLLKSSPDKSRRKNSRAFLDAYASTRPLDPAAAQSSKSSIDAVVADITRQAAAGGEKEKYVIPPHLHDLQEADLPETQRGLVISEIAQFRERAAKREREKLRELQQQTLSSITPSGPKMREWGRQKDEALPQQQQQQQKSSAPSRDQGMGTGAQSYSKPVEFVRQQETTKRATPTDEELEAERKEGRRRDEEASFRDRERRYEPRERARINALERAIARQRNVAEAEARDRIEMGSRLDNWDDDDSDDFFYTDRARWRSMRARHLTAEQSADAASLAFEQEEAANLARESEDFLARQMGEMQALMEEQRRAGMLLEDGAPVKLNVSLGALVAKKDEATKEREGVFGAEEDEEETVRKRKVPLVKLDFSAAEATPEEIQQRLESIKANVPSDKDVLFKAPVRWDGMSDSTIDRKFEPLVKKLMTQYLGDVDEAEELIMFVVEHLKDHKGPVKLIEGLEPVLEEEAVAVTIAVWRQIIFESVAYSEGLHTERMFVD</sequence>
<dbReference type="PANTHER" id="PTHR18806">
    <property type="entry name" value="RBM25 PROTEIN"/>
    <property type="match status" value="1"/>
</dbReference>
<proteinExistence type="predicted"/>
<evidence type="ECO:0000313" key="6">
    <source>
        <dbReference type="Proteomes" id="UP000636479"/>
    </source>
</evidence>
<dbReference type="PROSITE" id="PS50102">
    <property type="entry name" value="RRM"/>
    <property type="match status" value="1"/>
</dbReference>
<dbReference type="AlphaFoldDB" id="A0A8H6W9B4"/>
<dbReference type="Proteomes" id="UP000636479">
    <property type="component" value="Unassembled WGS sequence"/>
</dbReference>
<evidence type="ECO:0000256" key="2">
    <source>
        <dbReference type="SAM" id="MobiDB-lite"/>
    </source>
</evidence>
<evidence type="ECO:0000259" key="3">
    <source>
        <dbReference type="PROSITE" id="PS50102"/>
    </source>
</evidence>
<feature type="compositionally biased region" description="Polar residues" evidence="2">
    <location>
        <begin position="233"/>
        <end position="242"/>
    </location>
</feature>
<dbReference type="EMBL" id="JACAZF010000003">
    <property type="protein sequence ID" value="KAF7309542.1"/>
    <property type="molecule type" value="Genomic_DNA"/>
</dbReference>
<dbReference type="SMART" id="SM00360">
    <property type="entry name" value="RRM"/>
    <property type="match status" value="1"/>
</dbReference>
<keyword evidence="1" id="KW-0694">RNA-binding</keyword>
<dbReference type="OrthoDB" id="6275295at2759"/>
<dbReference type="CDD" id="cd12446">
    <property type="entry name" value="RRM_RBM25"/>
    <property type="match status" value="1"/>
</dbReference>